<dbReference type="Proteomes" id="UP001162483">
    <property type="component" value="Unassembled WGS sequence"/>
</dbReference>
<comment type="caution">
    <text evidence="1">The sequence shown here is derived from an EMBL/GenBank/DDBJ whole genome shotgun (WGS) entry which is preliminary data.</text>
</comment>
<accession>A0ABN9AKU8</accession>
<sequence>MGAEVEAGGGVGIGGRRRGRLALGVVSETSSEGGVEGGRWGAVLEASSEGWYQRLTMGGGVRGRRWGQCRRWAKGWCQRPTMREESETGRGVVSEAHDRGRVGGWGWGWCQRPTVGKWCVRPVWEASAGGGVGGRQWRVVSEAGGGGRCRRPAVGGG</sequence>
<organism evidence="1 2">
    <name type="scientific">Staurois parvus</name>
    <dbReference type="NCBI Taxonomy" id="386267"/>
    <lineage>
        <taxon>Eukaryota</taxon>
        <taxon>Metazoa</taxon>
        <taxon>Chordata</taxon>
        <taxon>Craniata</taxon>
        <taxon>Vertebrata</taxon>
        <taxon>Euteleostomi</taxon>
        <taxon>Amphibia</taxon>
        <taxon>Batrachia</taxon>
        <taxon>Anura</taxon>
        <taxon>Neobatrachia</taxon>
        <taxon>Ranoidea</taxon>
        <taxon>Ranidae</taxon>
        <taxon>Staurois</taxon>
    </lineage>
</organism>
<keyword evidence="2" id="KW-1185">Reference proteome</keyword>
<feature type="non-terminal residue" evidence="1">
    <location>
        <position position="157"/>
    </location>
</feature>
<evidence type="ECO:0000313" key="1">
    <source>
        <dbReference type="EMBL" id="CAI9535845.1"/>
    </source>
</evidence>
<gene>
    <name evidence="1" type="ORF">SPARVUS_LOCUS925120</name>
</gene>
<reference evidence="1" key="1">
    <citation type="submission" date="2023-05" db="EMBL/GenBank/DDBJ databases">
        <authorList>
            <person name="Stuckert A."/>
        </authorList>
    </citation>
    <scope>NUCLEOTIDE SEQUENCE</scope>
</reference>
<dbReference type="EMBL" id="CATNWA010000286">
    <property type="protein sequence ID" value="CAI9535845.1"/>
    <property type="molecule type" value="Genomic_DNA"/>
</dbReference>
<protein>
    <submittedName>
        <fullName evidence="1">Uncharacterized protein</fullName>
    </submittedName>
</protein>
<name>A0ABN9AKU8_9NEOB</name>
<evidence type="ECO:0000313" key="2">
    <source>
        <dbReference type="Proteomes" id="UP001162483"/>
    </source>
</evidence>
<proteinExistence type="predicted"/>